<dbReference type="InterPro" id="IPR014922">
    <property type="entry name" value="YdhG-like"/>
</dbReference>
<evidence type="ECO:0000259" key="1">
    <source>
        <dbReference type="Pfam" id="PF08818"/>
    </source>
</evidence>
<organism evidence="2 3">
    <name type="scientific">Microbacterium lemovicicum</name>
    <dbReference type="NCBI Taxonomy" id="1072463"/>
    <lineage>
        <taxon>Bacteria</taxon>
        <taxon>Bacillati</taxon>
        <taxon>Actinomycetota</taxon>
        <taxon>Actinomycetes</taxon>
        <taxon>Micrococcales</taxon>
        <taxon>Microbacteriaceae</taxon>
        <taxon>Microbacterium</taxon>
    </lineage>
</organism>
<reference evidence="2 3" key="1">
    <citation type="submission" date="2018-08" db="EMBL/GenBank/DDBJ databases">
        <title>Microbacterium lemovicicum sp. nov., a bacterium isolated from a natural uranium-rich soil.</title>
        <authorList>
            <person name="ORTET P."/>
        </authorList>
    </citation>
    <scope>NUCLEOTIDE SEQUENCE [LARGE SCALE GENOMIC DNA]</scope>
    <source>
        <strain evidence="2 3">Viu22</strain>
    </source>
</reference>
<keyword evidence="3" id="KW-1185">Reference proteome</keyword>
<dbReference type="AlphaFoldDB" id="A0A3Q9J3K2"/>
<dbReference type="Proteomes" id="UP000276888">
    <property type="component" value="Chromosome"/>
</dbReference>
<dbReference type="Pfam" id="PF08818">
    <property type="entry name" value="DUF1801"/>
    <property type="match status" value="1"/>
</dbReference>
<dbReference type="SUPFAM" id="SSF159888">
    <property type="entry name" value="YdhG-like"/>
    <property type="match status" value="1"/>
</dbReference>
<name>A0A3Q9J3K2_9MICO</name>
<proteinExistence type="predicted"/>
<sequence length="145" mass="16166">MTAALPRPARVYDRTVPTQFTTVAEFVDGQPAEKRAGVTWLRELVFEAEPDVTETIKWNSPNYAVNGVDRLTVHTAGRGPVRLILHFGTSRAEHKGAVPLFTEDPDRLLTWHSDIRASLPVPPVDELPGKRDALMSVVRAWLRSS</sequence>
<dbReference type="KEGG" id="mlv:CVS47_02288"/>
<gene>
    <name evidence="2" type="ORF">CVS47_02288</name>
</gene>
<dbReference type="Gene3D" id="3.90.1150.200">
    <property type="match status" value="1"/>
</dbReference>
<feature type="domain" description="YdhG-like" evidence="1">
    <location>
        <begin position="35"/>
        <end position="142"/>
    </location>
</feature>
<protein>
    <recommendedName>
        <fullName evidence="1">YdhG-like domain-containing protein</fullName>
    </recommendedName>
</protein>
<accession>A0A3Q9J3K2</accession>
<evidence type="ECO:0000313" key="3">
    <source>
        <dbReference type="Proteomes" id="UP000276888"/>
    </source>
</evidence>
<dbReference type="OrthoDB" id="9811812at2"/>
<dbReference type="EMBL" id="CP031423">
    <property type="protein sequence ID" value="AZS37647.1"/>
    <property type="molecule type" value="Genomic_DNA"/>
</dbReference>
<evidence type="ECO:0000313" key="2">
    <source>
        <dbReference type="EMBL" id="AZS37647.1"/>
    </source>
</evidence>